<dbReference type="EMBL" id="MQMF01000002">
    <property type="protein sequence ID" value="OOE12710.1"/>
    <property type="molecule type" value="Genomic_DNA"/>
</dbReference>
<dbReference type="RefSeq" id="WP_077362843.1">
    <property type="nucleotide sequence ID" value="NZ_MQMF01000002.1"/>
</dbReference>
<reference evidence="1 2" key="1">
    <citation type="submission" date="2016-11" db="EMBL/GenBank/DDBJ databases">
        <authorList>
            <person name="Jaros S."/>
            <person name="Januszkiewicz K."/>
            <person name="Wedrychowicz H."/>
        </authorList>
    </citation>
    <scope>NUCLEOTIDE SEQUENCE [LARGE SCALE GENOMIC DNA]</scope>
    <source>
        <strain evidence="1 2">Con a/3</strain>
    </source>
</reference>
<name>A0A1V3G8I0_9BACL</name>
<comment type="caution">
    <text evidence="1">The sequence shown here is derived from an EMBL/GenBank/DDBJ whole genome shotgun (WGS) entry which is preliminary data.</text>
</comment>
<evidence type="ECO:0008006" key="3">
    <source>
        <dbReference type="Google" id="ProtNLM"/>
    </source>
</evidence>
<accession>A0A1V3G8I0</accession>
<sequence>MNSTKTIVDKLNLRKYESKLILNLPEDINDFNEIKFDGSITKEKYDLIFAFVFNLEEFSNELNNVIENQLLSDKGYLFFAYPKKNNPQYKEYIERDQIFPYIKVGEDGYVAGSNLKFSRMVSLNDVFTVVGLRSEKKKSASSSSKKSQCVDDYIVHVDDIKRYLEKNAELLSTYNALTFGYQKDWARYVYSAKRKETQEKRLLEMEDILGEGYKSMDLYRRSMK</sequence>
<dbReference type="OrthoDB" id="2452521at2"/>
<evidence type="ECO:0000313" key="2">
    <source>
        <dbReference type="Proteomes" id="UP000188597"/>
    </source>
</evidence>
<dbReference type="Pfam" id="PF13376">
    <property type="entry name" value="OmdA"/>
    <property type="match status" value="1"/>
</dbReference>
<evidence type="ECO:0000313" key="1">
    <source>
        <dbReference type="EMBL" id="OOE12710.1"/>
    </source>
</evidence>
<organism evidence="1 2">
    <name type="scientific">Fictibacillus arsenicus</name>
    <dbReference type="NCBI Taxonomy" id="255247"/>
    <lineage>
        <taxon>Bacteria</taxon>
        <taxon>Bacillati</taxon>
        <taxon>Bacillota</taxon>
        <taxon>Bacilli</taxon>
        <taxon>Bacillales</taxon>
        <taxon>Fictibacillaceae</taxon>
        <taxon>Fictibacillus</taxon>
    </lineage>
</organism>
<dbReference type="Proteomes" id="UP000188597">
    <property type="component" value="Unassembled WGS sequence"/>
</dbReference>
<gene>
    <name evidence="1" type="ORF">UN64_11655</name>
</gene>
<proteinExistence type="predicted"/>
<protein>
    <recommendedName>
        <fullName evidence="3">LAAC</fullName>
    </recommendedName>
</protein>
<dbReference type="AlphaFoldDB" id="A0A1V3G8I0"/>